<dbReference type="GeneID" id="94337769"/>
<keyword evidence="2" id="KW-1185">Reference proteome</keyword>
<accession>A0AAD9PHY0</accession>
<organism evidence="1 2">
    <name type="scientific">Babesia duncani</name>
    <dbReference type="NCBI Taxonomy" id="323732"/>
    <lineage>
        <taxon>Eukaryota</taxon>
        <taxon>Sar</taxon>
        <taxon>Alveolata</taxon>
        <taxon>Apicomplexa</taxon>
        <taxon>Aconoidasida</taxon>
        <taxon>Piroplasmida</taxon>
        <taxon>Babesiidae</taxon>
        <taxon>Babesia</taxon>
    </lineage>
</organism>
<protein>
    <submittedName>
        <fullName evidence="1">Thioredoxin-like superfamily</fullName>
    </submittedName>
</protein>
<gene>
    <name evidence="1" type="ORF">BdWA1_003472</name>
</gene>
<dbReference type="Proteomes" id="UP001214638">
    <property type="component" value="Unassembled WGS sequence"/>
</dbReference>
<dbReference type="RefSeq" id="XP_067802013.1">
    <property type="nucleotide sequence ID" value="XM_067948482.1"/>
</dbReference>
<sequence length="399" mass="46351">MFRQSHTPFRGAYSIFYPKFGNFSSPPMYRMFHALSKTNKRRTMLKTLGISLTLGAGVYLPFKMGLLKHDNIPLPMINEDSFDAIDDFVVVILTSERLEDFPKDKIEKLKSILPKGVTLYYTIRKGGDEKEFKFMLYKGMRKQYYNVADILDDNFILKVKEEMKTFFEPMSQDDTILVKAENLPEYVTLDNFEQTVINDATRKSPILLQLYEENCFLCFLMRPFINSVNRHLKQIGNPLRIKRLNIEENDFPKGCPVTRATPTFIYYDGGKNGTKWAEFKPQDFVKKLGKVANLSPCSMEYLDKLSMEISNRFILFGQLSRWLAESQIIQVTMLSGEVSDDTENDMYSRAIKMLMEIDMPRTDCLEENLKLLKQEIDSSERDCIAIAQIMAEEIIRRQG</sequence>
<evidence type="ECO:0000313" key="2">
    <source>
        <dbReference type="Proteomes" id="UP001214638"/>
    </source>
</evidence>
<reference evidence="1" key="1">
    <citation type="journal article" date="2023" name="Nat. Microbiol.">
        <title>Babesia duncani multi-omics identifies virulence factors and drug targets.</title>
        <authorList>
            <person name="Singh P."/>
            <person name="Lonardi S."/>
            <person name="Liang Q."/>
            <person name="Vydyam P."/>
            <person name="Khabirova E."/>
            <person name="Fang T."/>
            <person name="Gihaz S."/>
            <person name="Thekkiniath J."/>
            <person name="Munshi M."/>
            <person name="Abel S."/>
            <person name="Ciampossin L."/>
            <person name="Batugedara G."/>
            <person name="Gupta M."/>
            <person name="Lu X.M."/>
            <person name="Lenz T."/>
            <person name="Chakravarty S."/>
            <person name="Cornillot E."/>
            <person name="Hu Y."/>
            <person name="Ma W."/>
            <person name="Gonzalez L.M."/>
            <person name="Sanchez S."/>
            <person name="Estrada K."/>
            <person name="Sanchez-Flores A."/>
            <person name="Montero E."/>
            <person name="Harb O.S."/>
            <person name="Le Roch K.G."/>
            <person name="Mamoun C.B."/>
        </authorList>
    </citation>
    <scope>NUCLEOTIDE SEQUENCE</scope>
    <source>
        <strain evidence="1">WA1</strain>
    </source>
</reference>
<dbReference type="AlphaFoldDB" id="A0AAD9PHY0"/>
<comment type="caution">
    <text evidence="1">The sequence shown here is derived from an EMBL/GenBank/DDBJ whole genome shotgun (WGS) entry which is preliminary data.</text>
</comment>
<dbReference type="EMBL" id="JALLKP010000005">
    <property type="protein sequence ID" value="KAK2195170.1"/>
    <property type="molecule type" value="Genomic_DNA"/>
</dbReference>
<dbReference type="SUPFAM" id="SSF52833">
    <property type="entry name" value="Thioredoxin-like"/>
    <property type="match status" value="1"/>
</dbReference>
<dbReference type="Gene3D" id="3.40.30.10">
    <property type="entry name" value="Glutaredoxin"/>
    <property type="match status" value="1"/>
</dbReference>
<dbReference type="KEGG" id="bdw:94337769"/>
<evidence type="ECO:0000313" key="1">
    <source>
        <dbReference type="EMBL" id="KAK2195170.1"/>
    </source>
</evidence>
<proteinExistence type="predicted"/>
<dbReference type="InterPro" id="IPR036249">
    <property type="entry name" value="Thioredoxin-like_sf"/>
</dbReference>
<name>A0AAD9PHY0_9APIC</name>